<organism evidence="5 6">
    <name type="scientific">Salinisphaera hydrothermalis (strain C41B8)</name>
    <dbReference type="NCBI Taxonomy" id="1304275"/>
    <lineage>
        <taxon>Bacteria</taxon>
        <taxon>Pseudomonadati</taxon>
        <taxon>Pseudomonadota</taxon>
        <taxon>Gammaproteobacteria</taxon>
        <taxon>Salinisphaerales</taxon>
        <taxon>Salinisphaeraceae</taxon>
        <taxon>Salinisphaera</taxon>
    </lineage>
</organism>
<dbReference type="GO" id="GO:0005737">
    <property type="term" value="C:cytoplasm"/>
    <property type="evidence" value="ECO:0007669"/>
    <property type="project" value="TreeGrafter"/>
</dbReference>
<dbReference type="RefSeq" id="WP_037338375.1">
    <property type="nucleotide sequence ID" value="NZ_APNK01000018.1"/>
</dbReference>
<evidence type="ECO:0000256" key="2">
    <source>
        <dbReference type="ARBA" id="ARBA00023315"/>
    </source>
</evidence>
<keyword evidence="1 5" id="KW-0808">Transferase</keyword>
<dbReference type="InterPro" id="IPR016181">
    <property type="entry name" value="Acyl_CoA_acyltransferase"/>
</dbReference>
<dbReference type="eggNOG" id="COG1670">
    <property type="taxonomic scope" value="Bacteria"/>
</dbReference>
<dbReference type="EMBL" id="APNK01000018">
    <property type="protein sequence ID" value="KEZ77000.1"/>
    <property type="molecule type" value="Genomic_DNA"/>
</dbReference>
<dbReference type="CDD" id="cd04301">
    <property type="entry name" value="NAT_SF"/>
    <property type="match status" value="1"/>
</dbReference>
<reference evidence="5 6" key="1">
    <citation type="submission" date="2013-03" db="EMBL/GenBank/DDBJ databases">
        <title>Salinisphaera hydrothermalis C41B8 Genome Sequencing.</title>
        <authorList>
            <person name="Li C."/>
            <person name="Lai Q."/>
            <person name="Shao Z."/>
        </authorList>
    </citation>
    <scope>NUCLEOTIDE SEQUENCE [LARGE SCALE GENOMIC DNA]</scope>
    <source>
        <strain evidence="5 6">C41B8</strain>
    </source>
</reference>
<dbReference type="PANTHER" id="PTHR43792:SF8">
    <property type="entry name" value="[RIBOSOMAL PROTEIN US5]-ALANINE N-ACETYLTRANSFERASE"/>
    <property type="match status" value="1"/>
</dbReference>
<keyword evidence="6" id="KW-1185">Reference proteome</keyword>
<dbReference type="SUPFAM" id="SSF55729">
    <property type="entry name" value="Acyl-CoA N-acyltransferases (Nat)"/>
    <property type="match status" value="1"/>
</dbReference>
<evidence type="ECO:0000313" key="5">
    <source>
        <dbReference type="EMBL" id="KEZ77000.1"/>
    </source>
</evidence>
<dbReference type="PATRIC" id="fig|1304275.5.peg.2408"/>
<dbReference type="PANTHER" id="PTHR43792">
    <property type="entry name" value="GNAT FAMILY, PUTATIVE (AFU_ORTHOLOGUE AFUA_3G00765)-RELATED-RELATED"/>
    <property type="match status" value="1"/>
</dbReference>
<comment type="similarity">
    <text evidence="3">Belongs to the acetyltransferase family. RimJ subfamily.</text>
</comment>
<evidence type="ECO:0000256" key="1">
    <source>
        <dbReference type="ARBA" id="ARBA00022679"/>
    </source>
</evidence>
<evidence type="ECO:0000256" key="3">
    <source>
        <dbReference type="ARBA" id="ARBA00038502"/>
    </source>
</evidence>
<evidence type="ECO:0000313" key="6">
    <source>
        <dbReference type="Proteomes" id="UP000028302"/>
    </source>
</evidence>
<keyword evidence="2" id="KW-0012">Acyltransferase</keyword>
<dbReference type="Pfam" id="PF13302">
    <property type="entry name" value="Acetyltransf_3"/>
    <property type="match status" value="1"/>
</dbReference>
<name>A0A084IJW6_SALHC</name>
<sequence length="171" mass="19509">MFTIEPIQPRHEVAFLDAARRSAKLHHPWISPPRTVAGFRQHLRRYEASNQASYVAVADDGPLIGCVHLNEIVHGALESAYLAYFAFEPYQGRGLMSQMLAGVVDLAFDRHGLHRVEANVQPSNHASKALVERLGFRLEGFSPRYLKIGGHWRDHDRYALTVEEWTGRWPR</sequence>
<dbReference type="STRING" id="1304275.C41B8_11810"/>
<gene>
    <name evidence="5" type="ORF">C41B8_11810</name>
</gene>
<accession>A0A084IJW6</accession>
<dbReference type="PROSITE" id="PS51186">
    <property type="entry name" value="GNAT"/>
    <property type="match status" value="1"/>
</dbReference>
<protein>
    <submittedName>
        <fullName evidence="5">GCN5-related N-acetyltransferase</fullName>
    </submittedName>
</protein>
<comment type="caution">
    <text evidence="5">The sequence shown here is derived from an EMBL/GenBank/DDBJ whole genome shotgun (WGS) entry which is preliminary data.</text>
</comment>
<dbReference type="GO" id="GO:0008999">
    <property type="term" value="F:protein-N-terminal-alanine acetyltransferase activity"/>
    <property type="evidence" value="ECO:0007669"/>
    <property type="project" value="TreeGrafter"/>
</dbReference>
<dbReference type="InterPro" id="IPR051531">
    <property type="entry name" value="N-acetyltransferase"/>
</dbReference>
<dbReference type="OrthoDB" id="9801669at2"/>
<evidence type="ECO:0000259" key="4">
    <source>
        <dbReference type="PROSITE" id="PS51186"/>
    </source>
</evidence>
<feature type="domain" description="N-acetyltransferase" evidence="4">
    <location>
        <begin position="2"/>
        <end position="163"/>
    </location>
</feature>
<dbReference type="Gene3D" id="3.40.630.30">
    <property type="match status" value="1"/>
</dbReference>
<dbReference type="Proteomes" id="UP000028302">
    <property type="component" value="Unassembled WGS sequence"/>
</dbReference>
<proteinExistence type="inferred from homology"/>
<dbReference type="InterPro" id="IPR000182">
    <property type="entry name" value="GNAT_dom"/>
</dbReference>
<dbReference type="AlphaFoldDB" id="A0A084IJW6"/>